<protein>
    <submittedName>
        <fullName evidence="2">Uncharacterized protein</fullName>
    </submittedName>
</protein>
<accession>A0A0H2S957</accession>
<dbReference type="EMBL" id="KQ085882">
    <property type="protein sequence ID" value="KLO20787.1"/>
    <property type="molecule type" value="Genomic_DNA"/>
</dbReference>
<dbReference type="Proteomes" id="UP000053477">
    <property type="component" value="Unassembled WGS sequence"/>
</dbReference>
<evidence type="ECO:0000313" key="2">
    <source>
        <dbReference type="EMBL" id="KLO20787.1"/>
    </source>
</evidence>
<evidence type="ECO:0000313" key="3">
    <source>
        <dbReference type="Proteomes" id="UP000053477"/>
    </source>
</evidence>
<sequence length="80" mass="8273">MKLHLSWGLAKGTESSKLEGLQGLGIALVLVESAAIKSSIKSLADAVQSDSVWTPLDGPAGQEVARGNSGPSTSRYSFSK</sequence>
<reference evidence="2 3" key="1">
    <citation type="submission" date="2015-04" db="EMBL/GenBank/DDBJ databases">
        <title>Complete genome sequence of Schizopora paradoxa KUC8140, a cosmopolitan wood degrader in East Asia.</title>
        <authorList>
            <consortium name="DOE Joint Genome Institute"/>
            <person name="Min B."/>
            <person name="Park H."/>
            <person name="Jang Y."/>
            <person name="Kim J.-J."/>
            <person name="Kim K.H."/>
            <person name="Pangilinan J."/>
            <person name="Lipzen A."/>
            <person name="Riley R."/>
            <person name="Grigoriev I.V."/>
            <person name="Spatafora J.W."/>
            <person name="Choi I.-G."/>
        </authorList>
    </citation>
    <scope>NUCLEOTIDE SEQUENCE [LARGE SCALE GENOMIC DNA]</scope>
    <source>
        <strain evidence="2 3">KUC8140</strain>
    </source>
</reference>
<dbReference type="InParanoid" id="A0A0H2S957"/>
<feature type="region of interest" description="Disordered" evidence="1">
    <location>
        <begin position="57"/>
        <end position="80"/>
    </location>
</feature>
<proteinExistence type="predicted"/>
<feature type="compositionally biased region" description="Polar residues" evidence="1">
    <location>
        <begin position="69"/>
        <end position="80"/>
    </location>
</feature>
<gene>
    <name evidence="2" type="ORF">SCHPADRAFT_22413</name>
</gene>
<keyword evidence="3" id="KW-1185">Reference proteome</keyword>
<name>A0A0H2S957_9AGAM</name>
<evidence type="ECO:0000256" key="1">
    <source>
        <dbReference type="SAM" id="MobiDB-lite"/>
    </source>
</evidence>
<organism evidence="2 3">
    <name type="scientific">Schizopora paradoxa</name>
    <dbReference type="NCBI Taxonomy" id="27342"/>
    <lineage>
        <taxon>Eukaryota</taxon>
        <taxon>Fungi</taxon>
        <taxon>Dikarya</taxon>
        <taxon>Basidiomycota</taxon>
        <taxon>Agaricomycotina</taxon>
        <taxon>Agaricomycetes</taxon>
        <taxon>Hymenochaetales</taxon>
        <taxon>Schizoporaceae</taxon>
        <taxon>Schizopora</taxon>
    </lineage>
</organism>
<dbReference type="AlphaFoldDB" id="A0A0H2S957"/>